<dbReference type="Proteomes" id="UP001197093">
    <property type="component" value="Unassembled WGS sequence"/>
</dbReference>
<gene>
    <name evidence="1" type="ORF">NEMBOFW57_010876</name>
</gene>
<organism evidence="1 2">
    <name type="scientific">Staphylotrichum longicolle</name>
    <dbReference type="NCBI Taxonomy" id="669026"/>
    <lineage>
        <taxon>Eukaryota</taxon>
        <taxon>Fungi</taxon>
        <taxon>Dikarya</taxon>
        <taxon>Ascomycota</taxon>
        <taxon>Pezizomycotina</taxon>
        <taxon>Sordariomycetes</taxon>
        <taxon>Sordariomycetidae</taxon>
        <taxon>Sordariales</taxon>
        <taxon>Chaetomiaceae</taxon>
        <taxon>Staphylotrichum</taxon>
    </lineage>
</organism>
<reference evidence="1" key="1">
    <citation type="submission" date="2023-02" db="EMBL/GenBank/DDBJ databases">
        <authorList>
            <person name="Palmer J.M."/>
        </authorList>
    </citation>
    <scope>NUCLEOTIDE SEQUENCE</scope>
    <source>
        <strain evidence="1">FW57</strain>
    </source>
</reference>
<comment type="caution">
    <text evidence="1">The sequence shown here is derived from an EMBL/GenBank/DDBJ whole genome shotgun (WGS) entry which is preliminary data.</text>
</comment>
<accession>A0AAD4ENJ4</accession>
<evidence type="ECO:0000313" key="2">
    <source>
        <dbReference type="Proteomes" id="UP001197093"/>
    </source>
</evidence>
<protein>
    <submittedName>
        <fullName evidence="1">Uncharacterized protein</fullName>
    </submittedName>
</protein>
<keyword evidence="2" id="KW-1185">Reference proteome</keyword>
<evidence type="ECO:0000313" key="1">
    <source>
        <dbReference type="EMBL" id="KAG7284501.1"/>
    </source>
</evidence>
<sequence length="193" mass="21765">MGLTTILRGFKIPVVVLDRFLEAHGIRPTFGYSPIYNFPTIPGIDCPPVDPQSEFLRSRVGGSDTDNQTCIFVPNRQGANKSTHAYVAYAYVMIYSQRKIKLAADLPDRPPPGFGELRREVLGYAMAEERALLEVTGMQPDEEGEDPASLLFVVVADDREYPYKGPFLREVRFYRYQNVPACFVDSIFFTALI</sequence>
<proteinExistence type="predicted"/>
<dbReference type="AlphaFoldDB" id="A0AAD4ENJ4"/>
<dbReference type="EMBL" id="JAHCVI010000006">
    <property type="protein sequence ID" value="KAG7284501.1"/>
    <property type="molecule type" value="Genomic_DNA"/>
</dbReference>
<name>A0AAD4ENJ4_9PEZI</name>